<dbReference type="PANTHER" id="PTHR31973:SF166">
    <property type="entry name" value="OS10G0104700 PROTEIN"/>
    <property type="match status" value="1"/>
</dbReference>
<keyword evidence="2 4" id="KW-0863">Zinc-finger</keyword>
<keyword evidence="3" id="KW-0862">Zinc</keyword>
<dbReference type="AlphaFoldDB" id="A0AAV5IFN6"/>
<dbReference type="GO" id="GO:0008270">
    <property type="term" value="F:zinc ion binding"/>
    <property type="evidence" value="ECO:0007669"/>
    <property type="project" value="UniProtKB-KW"/>
</dbReference>
<sequence>MSVRGEDNILLKYFLPGNKRTLITICKEKDLQRMIDFIGDYCSVDVFIMSEEVAARNMSILPIMPTSRYKKNDNLCVTVKCKAQGCPWQIYASTVATTQLIRIKKMNSKHTCKGAAVKAGYQSTRGWAWRAKEIAREQLQGSFKEAYAPVPFFCEKIKETNPGSISTFTTMDDSSFLRLFVSFHASMSGFQRGYRPLIFLESTPLNSKYQGNLLSATVADADDDIQNGLEKALAKVFDKCYHSYCLHHLAEKLNRELHEGFQYAVDNIKGISSDAYNLVIQSKPEHWANAFFGGARYNHTTSNFGQPFYSWVSEASELPITQMIDKDAVAHLLQVLLTEGNIFEVWEESVEVVDIDLWDCSCKGWQLTGLPCCHAIAVLECTGRNPNDYFSKYLTTESYCLTYAESIHPVPNVDLPDQDESAHLTVIVTPPPSSHLVGQR</sequence>
<keyword evidence="1" id="KW-0479">Metal-binding</keyword>
<evidence type="ECO:0000256" key="4">
    <source>
        <dbReference type="PROSITE-ProRule" id="PRU00325"/>
    </source>
</evidence>
<accession>A0AAV5IFN6</accession>
<dbReference type="InterPro" id="IPR004332">
    <property type="entry name" value="Transposase_MuDR"/>
</dbReference>
<dbReference type="Proteomes" id="UP001054252">
    <property type="component" value="Unassembled WGS sequence"/>
</dbReference>
<reference evidence="6 7" key="1">
    <citation type="journal article" date="2021" name="Commun. Biol.">
        <title>The genome of Shorea leprosula (Dipterocarpaceae) highlights the ecological relevance of drought in aseasonal tropical rainforests.</title>
        <authorList>
            <person name="Ng K.K.S."/>
            <person name="Kobayashi M.J."/>
            <person name="Fawcett J.A."/>
            <person name="Hatakeyama M."/>
            <person name="Paape T."/>
            <person name="Ng C.H."/>
            <person name="Ang C.C."/>
            <person name="Tnah L.H."/>
            <person name="Lee C.T."/>
            <person name="Nishiyama T."/>
            <person name="Sese J."/>
            <person name="O'Brien M.J."/>
            <person name="Copetti D."/>
            <person name="Mohd Noor M.I."/>
            <person name="Ong R.C."/>
            <person name="Putra M."/>
            <person name="Sireger I.Z."/>
            <person name="Indrioko S."/>
            <person name="Kosugi Y."/>
            <person name="Izuno A."/>
            <person name="Isagi Y."/>
            <person name="Lee S.L."/>
            <person name="Shimizu K.K."/>
        </authorList>
    </citation>
    <scope>NUCLEOTIDE SEQUENCE [LARGE SCALE GENOMIC DNA]</scope>
    <source>
        <strain evidence="6">214</strain>
    </source>
</reference>
<dbReference type="InterPro" id="IPR007527">
    <property type="entry name" value="Znf_SWIM"/>
</dbReference>
<feature type="domain" description="SWIM-type" evidence="5">
    <location>
        <begin position="351"/>
        <end position="383"/>
    </location>
</feature>
<evidence type="ECO:0000256" key="2">
    <source>
        <dbReference type="ARBA" id="ARBA00022771"/>
    </source>
</evidence>
<keyword evidence="7" id="KW-1185">Reference proteome</keyword>
<evidence type="ECO:0000256" key="3">
    <source>
        <dbReference type="ARBA" id="ARBA00022833"/>
    </source>
</evidence>
<name>A0AAV5IFN6_9ROSI</name>
<evidence type="ECO:0000313" key="6">
    <source>
        <dbReference type="EMBL" id="GKU96085.1"/>
    </source>
</evidence>
<gene>
    <name evidence="6" type="ORF">SLEP1_g9364</name>
</gene>
<evidence type="ECO:0000256" key="1">
    <source>
        <dbReference type="ARBA" id="ARBA00022723"/>
    </source>
</evidence>
<evidence type="ECO:0000313" key="7">
    <source>
        <dbReference type="Proteomes" id="UP001054252"/>
    </source>
</evidence>
<dbReference type="InterPro" id="IPR006564">
    <property type="entry name" value="Znf_PMZ"/>
</dbReference>
<proteinExistence type="predicted"/>
<dbReference type="PROSITE" id="PS50966">
    <property type="entry name" value="ZF_SWIM"/>
    <property type="match status" value="1"/>
</dbReference>
<dbReference type="Pfam" id="PF04434">
    <property type="entry name" value="SWIM"/>
    <property type="match status" value="1"/>
</dbReference>
<dbReference type="SMART" id="SM00575">
    <property type="entry name" value="ZnF_PMZ"/>
    <property type="match status" value="1"/>
</dbReference>
<protein>
    <recommendedName>
        <fullName evidence="5">SWIM-type domain-containing protein</fullName>
    </recommendedName>
</protein>
<dbReference type="Pfam" id="PF03108">
    <property type="entry name" value="DBD_Tnp_Mut"/>
    <property type="match status" value="1"/>
</dbReference>
<dbReference type="PANTHER" id="PTHR31973">
    <property type="entry name" value="POLYPROTEIN, PUTATIVE-RELATED"/>
    <property type="match status" value="1"/>
</dbReference>
<dbReference type="EMBL" id="BPVZ01000009">
    <property type="protein sequence ID" value="GKU96085.1"/>
    <property type="molecule type" value="Genomic_DNA"/>
</dbReference>
<comment type="caution">
    <text evidence="6">The sequence shown here is derived from an EMBL/GenBank/DDBJ whole genome shotgun (WGS) entry which is preliminary data.</text>
</comment>
<organism evidence="6 7">
    <name type="scientific">Rubroshorea leprosula</name>
    <dbReference type="NCBI Taxonomy" id="152421"/>
    <lineage>
        <taxon>Eukaryota</taxon>
        <taxon>Viridiplantae</taxon>
        <taxon>Streptophyta</taxon>
        <taxon>Embryophyta</taxon>
        <taxon>Tracheophyta</taxon>
        <taxon>Spermatophyta</taxon>
        <taxon>Magnoliopsida</taxon>
        <taxon>eudicotyledons</taxon>
        <taxon>Gunneridae</taxon>
        <taxon>Pentapetalae</taxon>
        <taxon>rosids</taxon>
        <taxon>malvids</taxon>
        <taxon>Malvales</taxon>
        <taxon>Dipterocarpaceae</taxon>
        <taxon>Rubroshorea</taxon>
    </lineage>
</organism>
<evidence type="ECO:0000259" key="5">
    <source>
        <dbReference type="PROSITE" id="PS50966"/>
    </source>
</evidence>